<dbReference type="OrthoDB" id="2094269at2759"/>
<dbReference type="InterPro" id="IPR029058">
    <property type="entry name" value="AB_hydrolase_fold"/>
</dbReference>
<dbReference type="GO" id="GO:0019748">
    <property type="term" value="P:secondary metabolic process"/>
    <property type="evidence" value="ECO:0007669"/>
    <property type="project" value="TreeGrafter"/>
</dbReference>
<dbReference type="AlphaFoldDB" id="A0A1F5LRV9"/>
<dbReference type="Gene3D" id="3.40.50.1820">
    <property type="entry name" value="alpha/beta hydrolase"/>
    <property type="match status" value="1"/>
</dbReference>
<dbReference type="InterPro" id="IPR050593">
    <property type="entry name" value="LovG"/>
</dbReference>
<dbReference type="SUPFAM" id="SSF53474">
    <property type="entry name" value="alpha/beta-Hydrolases"/>
    <property type="match status" value="1"/>
</dbReference>
<dbReference type="STRING" id="1835702.A0A1F5LRV9"/>
<dbReference type="GO" id="GO:0005737">
    <property type="term" value="C:cytoplasm"/>
    <property type="evidence" value="ECO:0007669"/>
    <property type="project" value="TreeGrafter"/>
</dbReference>
<keyword evidence="2" id="KW-0812">Transmembrane</keyword>
<keyword evidence="1" id="KW-0378">Hydrolase</keyword>
<dbReference type="PANTHER" id="PTHR48070:SF6">
    <property type="entry name" value="ESTERASE OVCA2"/>
    <property type="match status" value="1"/>
</dbReference>
<name>A0A1F5LRV9_PENAI</name>
<evidence type="ECO:0000256" key="1">
    <source>
        <dbReference type="ARBA" id="ARBA00022801"/>
    </source>
</evidence>
<evidence type="ECO:0000313" key="4">
    <source>
        <dbReference type="EMBL" id="OGE55867.1"/>
    </source>
</evidence>
<reference evidence="4 5" key="1">
    <citation type="journal article" date="2016" name="Sci. Rep.">
        <title>Penicillium arizonense, a new, genome sequenced fungal species, reveals a high chemical diversity in secreted metabolites.</title>
        <authorList>
            <person name="Grijseels S."/>
            <person name="Nielsen J.C."/>
            <person name="Randelovic M."/>
            <person name="Nielsen J."/>
            <person name="Nielsen K.F."/>
            <person name="Workman M."/>
            <person name="Frisvad J.C."/>
        </authorList>
    </citation>
    <scope>NUCLEOTIDE SEQUENCE [LARGE SCALE GENOMIC DNA]</scope>
    <source>
        <strain evidence="4 5">CBS 141311</strain>
    </source>
</reference>
<dbReference type="GeneID" id="34573033"/>
<dbReference type="GO" id="GO:0072330">
    <property type="term" value="P:monocarboxylic acid biosynthetic process"/>
    <property type="evidence" value="ECO:0007669"/>
    <property type="project" value="UniProtKB-ARBA"/>
</dbReference>
<accession>A0A1F5LRV9</accession>
<dbReference type="InterPro" id="IPR005645">
    <property type="entry name" value="FSH-like_dom"/>
</dbReference>
<dbReference type="GO" id="GO:0005634">
    <property type="term" value="C:nucleus"/>
    <property type="evidence" value="ECO:0007669"/>
    <property type="project" value="TreeGrafter"/>
</dbReference>
<evidence type="ECO:0000256" key="2">
    <source>
        <dbReference type="SAM" id="Phobius"/>
    </source>
</evidence>
<dbReference type="GO" id="GO:0017000">
    <property type="term" value="P:antibiotic biosynthetic process"/>
    <property type="evidence" value="ECO:0007669"/>
    <property type="project" value="UniProtKB-ARBA"/>
</dbReference>
<keyword evidence="5" id="KW-1185">Reference proteome</keyword>
<feature type="domain" description="Serine hydrolase" evidence="3">
    <location>
        <begin position="12"/>
        <end position="224"/>
    </location>
</feature>
<dbReference type="PANTHER" id="PTHR48070">
    <property type="entry name" value="ESTERASE OVCA2"/>
    <property type="match status" value="1"/>
</dbReference>
<dbReference type="RefSeq" id="XP_022491296.1">
    <property type="nucleotide sequence ID" value="XM_022628299.1"/>
</dbReference>
<sequence length="265" mass="30350">MPTKAYKSTPSCAKVLMLHGHGQSGHFFRCKTRFLQPKAKQIVLNALQQNPTHDPVDVVEFHYPSGKLPANPDQSREESNFMWAWGYGNIDEDRIQGLEKSIQNIFQYMEKYGPFIGVMGFSTGACIAAIITSLLEKRKSLCNIEFNTNHPPFEFAVSFSGFTLANPFYDPIYSQITTPFLHVIGTLDTMIQQYQSSRLQECCKNSFTHYFWGAHYVPRSEEFLGALGRFSEEMLALKGDNKWQLEGDQEEAWEDCEDWEDSKVL</sequence>
<dbReference type="Proteomes" id="UP000177622">
    <property type="component" value="Unassembled WGS sequence"/>
</dbReference>
<dbReference type="Pfam" id="PF03959">
    <property type="entry name" value="FSH1"/>
    <property type="match status" value="1"/>
</dbReference>
<feature type="transmembrane region" description="Helical" evidence="2">
    <location>
        <begin position="112"/>
        <end position="135"/>
    </location>
</feature>
<keyword evidence="2" id="KW-0472">Membrane</keyword>
<protein>
    <recommendedName>
        <fullName evidence="3">Serine hydrolase domain-containing protein</fullName>
    </recommendedName>
</protein>
<keyword evidence="2" id="KW-1133">Transmembrane helix</keyword>
<evidence type="ECO:0000313" key="5">
    <source>
        <dbReference type="Proteomes" id="UP000177622"/>
    </source>
</evidence>
<gene>
    <name evidence="4" type="ORF">PENARI_c003G04333</name>
</gene>
<dbReference type="EMBL" id="LXJU01000003">
    <property type="protein sequence ID" value="OGE55867.1"/>
    <property type="molecule type" value="Genomic_DNA"/>
</dbReference>
<proteinExistence type="predicted"/>
<comment type="caution">
    <text evidence="4">The sequence shown here is derived from an EMBL/GenBank/DDBJ whole genome shotgun (WGS) entry which is preliminary data.</text>
</comment>
<dbReference type="GO" id="GO:0016787">
    <property type="term" value="F:hydrolase activity"/>
    <property type="evidence" value="ECO:0007669"/>
    <property type="project" value="UniProtKB-KW"/>
</dbReference>
<organism evidence="4 5">
    <name type="scientific">Penicillium arizonense</name>
    <dbReference type="NCBI Taxonomy" id="1835702"/>
    <lineage>
        <taxon>Eukaryota</taxon>
        <taxon>Fungi</taxon>
        <taxon>Dikarya</taxon>
        <taxon>Ascomycota</taxon>
        <taxon>Pezizomycotina</taxon>
        <taxon>Eurotiomycetes</taxon>
        <taxon>Eurotiomycetidae</taxon>
        <taxon>Eurotiales</taxon>
        <taxon>Aspergillaceae</taxon>
        <taxon>Penicillium</taxon>
    </lineage>
</organism>
<evidence type="ECO:0000259" key="3">
    <source>
        <dbReference type="Pfam" id="PF03959"/>
    </source>
</evidence>